<dbReference type="EMBL" id="FRAL01000003">
    <property type="protein sequence ID" value="SHK44661.1"/>
    <property type="molecule type" value="Genomic_DNA"/>
</dbReference>
<protein>
    <submittedName>
        <fullName evidence="3">Putative tricarboxylic transport membrane protein</fullName>
    </submittedName>
</protein>
<evidence type="ECO:0000313" key="3">
    <source>
        <dbReference type="EMBL" id="SHK44661.1"/>
    </source>
</evidence>
<sequence length="148" mass="15727">MRVTADRLLGIVLLGLAALVAVQALQWQIPFSYEPVGPRAFPLGLASLLSILALVLVFRPGANGHWPHRALAVKLLMVLVLLVVYATLFTRLGYIPASLLAATILARLFGTTWGKALITGVLMAIGSYFLFTSGLGISLPDGYLAGIV</sequence>
<name>A0A1M6SIU3_9GAMM</name>
<dbReference type="InterPro" id="IPR009936">
    <property type="entry name" value="DUF1468"/>
</dbReference>
<keyword evidence="1" id="KW-1133">Transmembrane helix</keyword>
<dbReference type="Proteomes" id="UP000184248">
    <property type="component" value="Unassembled WGS sequence"/>
</dbReference>
<organism evidence="3 4">
    <name type="scientific">Halomonas caseinilytica</name>
    <dbReference type="NCBI Taxonomy" id="438744"/>
    <lineage>
        <taxon>Bacteria</taxon>
        <taxon>Pseudomonadati</taxon>
        <taxon>Pseudomonadota</taxon>
        <taxon>Gammaproteobacteria</taxon>
        <taxon>Oceanospirillales</taxon>
        <taxon>Halomonadaceae</taxon>
        <taxon>Halomonas</taxon>
    </lineage>
</organism>
<evidence type="ECO:0000256" key="1">
    <source>
        <dbReference type="SAM" id="Phobius"/>
    </source>
</evidence>
<feature type="transmembrane region" description="Helical" evidence="1">
    <location>
        <begin position="117"/>
        <end position="139"/>
    </location>
</feature>
<evidence type="ECO:0000313" key="4">
    <source>
        <dbReference type="Proteomes" id="UP000184248"/>
    </source>
</evidence>
<gene>
    <name evidence="3" type="ORF">SAMN05192556_10322</name>
</gene>
<feature type="transmembrane region" description="Helical" evidence="1">
    <location>
        <begin position="70"/>
        <end position="88"/>
    </location>
</feature>
<keyword evidence="1" id="KW-0472">Membrane</keyword>
<evidence type="ECO:0000259" key="2">
    <source>
        <dbReference type="Pfam" id="PF07331"/>
    </source>
</evidence>
<dbReference type="AlphaFoldDB" id="A0A1M6SIU3"/>
<feature type="transmembrane region" description="Helical" evidence="1">
    <location>
        <begin position="40"/>
        <end position="58"/>
    </location>
</feature>
<accession>A0A1M6SIU3</accession>
<dbReference type="OrthoDB" id="7025534at2"/>
<reference evidence="4" key="1">
    <citation type="submission" date="2016-11" db="EMBL/GenBank/DDBJ databases">
        <authorList>
            <person name="Varghese N."/>
            <person name="Submissions S."/>
        </authorList>
    </citation>
    <scope>NUCLEOTIDE SEQUENCE [LARGE SCALE GENOMIC DNA]</scope>
    <source>
        <strain evidence="4">ALO Sharm</strain>
    </source>
</reference>
<keyword evidence="4" id="KW-1185">Reference proteome</keyword>
<proteinExistence type="predicted"/>
<feature type="transmembrane region" description="Helical" evidence="1">
    <location>
        <begin position="94"/>
        <end position="110"/>
    </location>
</feature>
<feature type="domain" description="DUF1468" evidence="2">
    <location>
        <begin position="8"/>
        <end position="140"/>
    </location>
</feature>
<keyword evidence="1" id="KW-0812">Transmembrane</keyword>
<dbReference type="RefSeq" id="WP_064699111.1">
    <property type="nucleotide sequence ID" value="NZ_BDEO01000006.1"/>
</dbReference>
<dbReference type="Pfam" id="PF07331">
    <property type="entry name" value="TctB"/>
    <property type="match status" value="1"/>
</dbReference>